<accession>A0AAD3MMY1</accession>
<dbReference type="AlphaFoldDB" id="A0AAD3MMY1"/>
<keyword evidence="3" id="KW-1185">Reference proteome</keyword>
<comment type="caution">
    <text evidence="2">The sequence shown here is derived from an EMBL/GenBank/DDBJ whole genome shotgun (WGS) entry which is preliminary data.</text>
</comment>
<reference evidence="2" key="1">
    <citation type="submission" date="2022-08" db="EMBL/GenBank/DDBJ databases">
        <title>Genome sequencing of akame (Lates japonicus).</title>
        <authorList>
            <person name="Hashiguchi Y."/>
            <person name="Takahashi H."/>
        </authorList>
    </citation>
    <scope>NUCLEOTIDE SEQUENCE</scope>
    <source>
        <strain evidence="2">Kochi</strain>
    </source>
</reference>
<dbReference type="EMBL" id="BRZM01000024">
    <property type="protein sequence ID" value="GLD56435.1"/>
    <property type="molecule type" value="Genomic_DNA"/>
</dbReference>
<feature type="coiled-coil region" evidence="1">
    <location>
        <begin position="65"/>
        <end position="92"/>
    </location>
</feature>
<evidence type="ECO:0000256" key="1">
    <source>
        <dbReference type="SAM" id="Coils"/>
    </source>
</evidence>
<evidence type="ECO:0000313" key="2">
    <source>
        <dbReference type="EMBL" id="GLD56435.1"/>
    </source>
</evidence>
<dbReference type="Proteomes" id="UP001279410">
    <property type="component" value="Unassembled WGS sequence"/>
</dbReference>
<gene>
    <name evidence="2" type="ORF">AKAME5_000878300</name>
</gene>
<proteinExistence type="predicted"/>
<organism evidence="2 3">
    <name type="scientific">Lates japonicus</name>
    <name type="common">Japanese lates</name>
    <dbReference type="NCBI Taxonomy" id="270547"/>
    <lineage>
        <taxon>Eukaryota</taxon>
        <taxon>Metazoa</taxon>
        <taxon>Chordata</taxon>
        <taxon>Craniata</taxon>
        <taxon>Vertebrata</taxon>
        <taxon>Euteleostomi</taxon>
        <taxon>Actinopterygii</taxon>
        <taxon>Neopterygii</taxon>
        <taxon>Teleostei</taxon>
        <taxon>Neoteleostei</taxon>
        <taxon>Acanthomorphata</taxon>
        <taxon>Carangaria</taxon>
        <taxon>Carangaria incertae sedis</taxon>
        <taxon>Centropomidae</taxon>
        <taxon>Lates</taxon>
    </lineage>
</organism>
<evidence type="ECO:0000313" key="3">
    <source>
        <dbReference type="Proteomes" id="UP001279410"/>
    </source>
</evidence>
<sequence length="214" mass="24375">MKLSPLSRRHRRPPGEVHSLLGSRLTQFGELTLILQVQVPLPSTPYTAARFFRIYCGVGNTPERLKEEAERLSQLKRELECIDAMVAQWIAEVKEWAESETHVTGLHDLQQSIESPHLGVKQQKQTIYCLLNDSNKLRHCIRRRLTVDKKRLFQGTEKYNSLVADHSKKIDMTLVDQSLAGQSTDTKWLLEDHGSAGVTTVSTSCNHCFKVRIV</sequence>
<protein>
    <submittedName>
        <fullName evidence="2">Uncharacterized protein</fullName>
    </submittedName>
</protein>
<name>A0AAD3MMY1_LATJO</name>
<keyword evidence="1" id="KW-0175">Coiled coil</keyword>